<comment type="function">
    <text evidence="1 6">Required for the transposition of the insertion element.</text>
</comment>
<keyword evidence="3 6" id="KW-0815">Transposition</keyword>
<evidence type="ECO:0000256" key="3">
    <source>
        <dbReference type="ARBA" id="ARBA00022578"/>
    </source>
</evidence>
<keyword evidence="6" id="KW-0814">Transposable element</keyword>
<sequence>MATAESLAWHSLLGEPDGYHPERSVPNGQGHAPLGTTSSTRPVSRLCSLGCWTTPPTTLPEASEHFDAARADILASIQFPTGVWQQVWSNNLTGWLNRKIRRRTDSVGIFPNRDAIVRFISAVLTEQTDEWAEECRYLGLEILAKSRLSPTANRYEHEETQMPALTN</sequence>
<name>A0ABN0C2K7_9ACTN</name>
<dbReference type="PANTHER" id="PTHR33217:SF7">
    <property type="entry name" value="TRANSPOSASE FOR INSERTION SEQUENCE ELEMENT IS1081"/>
    <property type="match status" value="1"/>
</dbReference>
<accession>A0ABN0C2K7</accession>
<dbReference type="PANTHER" id="PTHR33217">
    <property type="entry name" value="TRANSPOSASE FOR INSERTION SEQUENCE ELEMENT IS1081"/>
    <property type="match status" value="1"/>
</dbReference>
<dbReference type="InterPro" id="IPR001207">
    <property type="entry name" value="Transposase_mutator"/>
</dbReference>
<organism evidence="8 9">
    <name type="scientific">Cutibacterium modestum HL044PA1</name>
    <dbReference type="NCBI Taxonomy" id="765109"/>
    <lineage>
        <taxon>Bacteria</taxon>
        <taxon>Bacillati</taxon>
        <taxon>Actinomycetota</taxon>
        <taxon>Actinomycetes</taxon>
        <taxon>Propionibacteriales</taxon>
        <taxon>Propionibacteriaceae</taxon>
        <taxon>Cutibacterium</taxon>
        <taxon>Cutibacterium modestum</taxon>
    </lineage>
</organism>
<comment type="similarity">
    <text evidence="2 6">Belongs to the transposase mutator family.</text>
</comment>
<dbReference type="EMBL" id="ADZU01000041">
    <property type="protein sequence ID" value="EFS91327.1"/>
    <property type="molecule type" value="Genomic_DNA"/>
</dbReference>
<comment type="caution">
    <text evidence="8">The sequence shown here is derived from an EMBL/GenBank/DDBJ whole genome shotgun (WGS) entry which is preliminary data.</text>
</comment>
<evidence type="ECO:0000256" key="5">
    <source>
        <dbReference type="ARBA" id="ARBA00023172"/>
    </source>
</evidence>
<evidence type="ECO:0000256" key="4">
    <source>
        <dbReference type="ARBA" id="ARBA00023125"/>
    </source>
</evidence>
<dbReference type="Pfam" id="PF00872">
    <property type="entry name" value="Transposase_mut"/>
    <property type="match status" value="1"/>
</dbReference>
<evidence type="ECO:0000256" key="1">
    <source>
        <dbReference type="ARBA" id="ARBA00002190"/>
    </source>
</evidence>
<evidence type="ECO:0000256" key="2">
    <source>
        <dbReference type="ARBA" id="ARBA00010961"/>
    </source>
</evidence>
<evidence type="ECO:0000256" key="6">
    <source>
        <dbReference type="RuleBase" id="RU365089"/>
    </source>
</evidence>
<protein>
    <recommendedName>
        <fullName evidence="6">Mutator family transposase</fullName>
    </recommendedName>
</protein>
<dbReference type="Proteomes" id="UP000003179">
    <property type="component" value="Unassembled WGS sequence"/>
</dbReference>
<evidence type="ECO:0000313" key="9">
    <source>
        <dbReference type="Proteomes" id="UP000003179"/>
    </source>
</evidence>
<reference evidence="8" key="1">
    <citation type="submission" date="2010-08" db="EMBL/GenBank/DDBJ databases">
        <authorList>
            <person name="Weinstock G."/>
            <person name="Sodergren E."/>
            <person name="Clifton S."/>
            <person name="Fulton L."/>
            <person name="Fulton B."/>
            <person name="Courtney L."/>
            <person name="Fronick C."/>
            <person name="Harrison M."/>
            <person name="Strong C."/>
            <person name="Farmer C."/>
            <person name="Delahaunty K."/>
            <person name="Markovic C."/>
            <person name="Hall O."/>
            <person name="Minx P."/>
            <person name="Tomlinson C."/>
            <person name="Mitreva M."/>
            <person name="Hou S."/>
            <person name="Chen J."/>
            <person name="Wollam A."/>
            <person name="Pepin K.H."/>
            <person name="Johnson M."/>
            <person name="Bhonagiri V."/>
            <person name="Zhang X."/>
            <person name="Suruliraj S."/>
            <person name="Warren W."/>
            <person name="Chinwalla A."/>
            <person name="Mardis E.R."/>
            <person name="Wilson R.K."/>
        </authorList>
    </citation>
    <scope>NUCLEOTIDE SEQUENCE [LARGE SCALE GENOMIC DNA]</scope>
    <source>
        <strain evidence="8">HL044PA1</strain>
    </source>
</reference>
<feature type="region of interest" description="Disordered" evidence="7">
    <location>
        <begin position="18"/>
        <end position="41"/>
    </location>
</feature>
<evidence type="ECO:0000256" key="7">
    <source>
        <dbReference type="SAM" id="MobiDB-lite"/>
    </source>
</evidence>
<evidence type="ECO:0000313" key="8">
    <source>
        <dbReference type="EMBL" id="EFS91327.1"/>
    </source>
</evidence>
<keyword evidence="4 6" id="KW-0238">DNA-binding</keyword>
<keyword evidence="9" id="KW-1185">Reference proteome</keyword>
<proteinExistence type="inferred from homology"/>
<gene>
    <name evidence="8" type="ORF">HMPREF9607_02620</name>
</gene>
<keyword evidence="5 6" id="KW-0233">DNA recombination</keyword>